<name>A0ABR7WRZ6_9SPHI</name>
<dbReference type="EMBL" id="JACWMY010000007">
    <property type="protein sequence ID" value="MBD1365067.1"/>
    <property type="molecule type" value="Genomic_DNA"/>
</dbReference>
<sequence length="167" mass="19462">MGKSTIKLCYRKIIDSSATKPWDKFVLEDSYAEFRLQVQNFAQVKQYPSFAELVHEVPEAKKINQMVGPAITGYIQQLNEVVPDILNNLGRRFIKFKTYHFEIINSHFDQREKHQVAVSFFSEPMIWYGTIDNYLLLAPFGQETGEVLTHMMQLQPYLSIYSITEMA</sequence>
<proteinExistence type="predicted"/>
<protein>
    <submittedName>
        <fullName evidence="1">Uncharacterized protein</fullName>
    </submittedName>
</protein>
<keyword evidence="2" id="KW-1185">Reference proteome</keyword>
<accession>A0ABR7WRZ6</accession>
<organism evidence="1 2">
    <name type="scientific">Mucilaginibacter pankratovii</name>
    <dbReference type="NCBI Taxonomy" id="2772110"/>
    <lineage>
        <taxon>Bacteria</taxon>
        <taxon>Pseudomonadati</taxon>
        <taxon>Bacteroidota</taxon>
        <taxon>Sphingobacteriia</taxon>
        <taxon>Sphingobacteriales</taxon>
        <taxon>Sphingobacteriaceae</taxon>
        <taxon>Mucilaginibacter</taxon>
    </lineage>
</organism>
<reference evidence="1 2" key="1">
    <citation type="submission" date="2020-09" db="EMBL/GenBank/DDBJ databases">
        <title>Novel species of Mucilaginibacter isolated from a glacier on the Tibetan Plateau.</title>
        <authorList>
            <person name="Liu Q."/>
            <person name="Xin Y.-H."/>
        </authorList>
    </citation>
    <scope>NUCLEOTIDE SEQUENCE [LARGE SCALE GENOMIC DNA]</scope>
    <source>
        <strain evidence="1 2">ZT4R22</strain>
    </source>
</reference>
<dbReference type="Proteomes" id="UP000606600">
    <property type="component" value="Unassembled WGS sequence"/>
</dbReference>
<comment type="caution">
    <text evidence="1">The sequence shown here is derived from an EMBL/GenBank/DDBJ whole genome shotgun (WGS) entry which is preliminary data.</text>
</comment>
<evidence type="ECO:0000313" key="2">
    <source>
        <dbReference type="Proteomes" id="UP000606600"/>
    </source>
</evidence>
<gene>
    <name evidence="1" type="ORF">IDJ77_14695</name>
</gene>
<evidence type="ECO:0000313" key="1">
    <source>
        <dbReference type="EMBL" id="MBD1365067.1"/>
    </source>
</evidence>
<dbReference type="RefSeq" id="WP_191189729.1">
    <property type="nucleotide sequence ID" value="NZ_JACWMY010000007.1"/>
</dbReference>